<feature type="compositionally biased region" description="Basic and acidic residues" evidence="1">
    <location>
        <begin position="225"/>
        <end position="238"/>
    </location>
</feature>
<protein>
    <submittedName>
        <fullName evidence="2">Uncharacterized protein</fullName>
    </submittedName>
</protein>
<reference evidence="2 3" key="1">
    <citation type="submission" date="2015-09" db="EMBL/GenBank/DDBJ databases">
        <title>Atta colombica WGS genome.</title>
        <authorList>
            <person name="Nygaard S."/>
            <person name="Hu H."/>
            <person name="Boomsma J."/>
            <person name="Zhang G."/>
        </authorList>
    </citation>
    <scope>NUCLEOTIDE SEQUENCE [LARGE SCALE GENOMIC DNA]</scope>
    <source>
        <strain evidence="2">Treedump-2</strain>
        <tissue evidence="2">Whole body</tissue>
    </source>
</reference>
<accession>A0A195BES8</accession>
<keyword evidence="3" id="KW-1185">Reference proteome</keyword>
<gene>
    <name evidence="2" type="ORF">ALC53_06362</name>
</gene>
<dbReference type="EMBL" id="KQ976500">
    <property type="protein sequence ID" value="KYM83096.1"/>
    <property type="molecule type" value="Genomic_DNA"/>
</dbReference>
<dbReference type="AlphaFoldDB" id="A0A195BES8"/>
<proteinExistence type="predicted"/>
<dbReference type="Proteomes" id="UP000078540">
    <property type="component" value="Unassembled WGS sequence"/>
</dbReference>
<feature type="non-terminal residue" evidence="2">
    <location>
        <position position="1"/>
    </location>
</feature>
<sequence>IRRCPSQTDETAVRLRARYDARSSRAHPNRVTGAQSQQVSRTCIEREYLSFVHIIITNSRRAVSQLMLVSRTCLRSLPDPAPGICTTGLATQALVVTTSAIFPPAYNSLFVQIKGTFVLSDHPTPMAGVKGRHEARKRVCHRARTLSSAPLRSSTTAFRDNSTSVPNRGASPSLVRVSGIDHTGPVQGRTEHKRAPTEVHEEPRVQSMVPSRSGPNDWRGQNDVGQREGRPKEGRDDA</sequence>
<organism evidence="2 3">
    <name type="scientific">Atta colombica</name>
    <dbReference type="NCBI Taxonomy" id="520822"/>
    <lineage>
        <taxon>Eukaryota</taxon>
        <taxon>Metazoa</taxon>
        <taxon>Ecdysozoa</taxon>
        <taxon>Arthropoda</taxon>
        <taxon>Hexapoda</taxon>
        <taxon>Insecta</taxon>
        <taxon>Pterygota</taxon>
        <taxon>Neoptera</taxon>
        <taxon>Endopterygota</taxon>
        <taxon>Hymenoptera</taxon>
        <taxon>Apocrita</taxon>
        <taxon>Aculeata</taxon>
        <taxon>Formicoidea</taxon>
        <taxon>Formicidae</taxon>
        <taxon>Myrmicinae</taxon>
        <taxon>Atta</taxon>
    </lineage>
</organism>
<evidence type="ECO:0000313" key="2">
    <source>
        <dbReference type="EMBL" id="KYM83096.1"/>
    </source>
</evidence>
<feature type="compositionally biased region" description="Polar residues" evidence="1">
    <location>
        <begin position="150"/>
        <end position="166"/>
    </location>
</feature>
<feature type="compositionally biased region" description="Basic and acidic residues" evidence="1">
    <location>
        <begin position="189"/>
        <end position="204"/>
    </location>
</feature>
<name>A0A195BES8_9HYME</name>
<evidence type="ECO:0000256" key="1">
    <source>
        <dbReference type="SAM" id="MobiDB-lite"/>
    </source>
</evidence>
<evidence type="ECO:0000313" key="3">
    <source>
        <dbReference type="Proteomes" id="UP000078540"/>
    </source>
</evidence>
<feature type="region of interest" description="Disordered" evidence="1">
    <location>
        <begin position="150"/>
        <end position="238"/>
    </location>
</feature>